<evidence type="ECO:0000313" key="9">
    <source>
        <dbReference type="Proteomes" id="UP000608071"/>
    </source>
</evidence>
<evidence type="ECO:0000256" key="1">
    <source>
        <dbReference type="ARBA" id="ARBA00001933"/>
    </source>
</evidence>
<dbReference type="SUPFAM" id="SSF55904">
    <property type="entry name" value="Ornithine decarboxylase C-terminal domain"/>
    <property type="match status" value="1"/>
</dbReference>
<dbReference type="Pfam" id="PF03711">
    <property type="entry name" value="OKR_DC_1_C"/>
    <property type="match status" value="1"/>
</dbReference>
<organism evidence="8 9">
    <name type="scientific">Paenibacillus gallinarum</name>
    <dbReference type="NCBI Taxonomy" id="2762232"/>
    <lineage>
        <taxon>Bacteria</taxon>
        <taxon>Bacillati</taxon>
        <taxon>Bacillota</taxon>
        <taxon>Bacilli</taxon>
        <taxon>Bacillales</taxon>
        <taxon>Paenibacillaceae</taxon>
        <taxon>Paenibacillus</taxon>
    </lineage>
</organism>
<dbReference type="InterPro" id="IPR000310">
    <property type="entry name" value="Orn/Lys/Arg_deCO2ase_major_dom"/>
</dbReference>
<dbReference type="PANTHER" id="PTHR43277:SF3">
    <property type="entry name" value="DECARBOXYLASE, PUTATIVE-RELATED"/>
    <property type="match status" value="1"/>
</dbReference>
<evidence type="ECO:0000256" key="5">
    <source>
        <dbReference type="ARBA" id="ARBA00023239"/>
    </source>
</evidence>
<dbReference type="InterPro" id="IPR036633">
    <property type="entry name" value="Prn/Lys/Arg_de-COase_C_sf"/>
</dbReference>
<evidence type="ECO:0000259" key="7">
    <source>
        <dbReference type="Pfam" id="PF03711"/>
    </source>
</evidence>
<sequence>MDNHQLNKDKAPLYEALIQYRNSKKHTYHVPGHKNGQVYSYLEQDTLLKEVMKIDATEITGLDDLHQPESVIEEAQQLAADCFGAEESFFLVGGSTSGNIALLITVCTEPGDLILVQRNVHKSVIHGLMLAGAHAVFLAPEIDPSSGLATAPVQSTIEEALQAYPNAKGVFITMPNYYGMGFDLSNIAATCHKAGVPLLVDEAHGAHYGQHPVLPGSALTAGADGVVQSTHKMLSAMTMGAMLHVQGNLLDRELLKQRLSMIQSSSPSYPIMASLDLARLHLHKHGEKAFSTGLAAVHMVRRGIEDLPRFGLLDPSGVVEAYTVQDPFKLVIYDKEKLLKGYELQDKLEEQGCVPEMSDETYVVLLFSLGSSEEDARHLLKALVHISLEEGLEEIKQHHKSENTAPHHVSTWNILHSSVYSCPVPFHLGKIKKEQKEKISITKASNRISAEMVIPYPPGIPILYPGEEISENMKNHLIQLRDSGAKIQGTADSSLETIWVMVEE</sequence>
<keyword evidence="3" id="KW-0210">Decarboxylase</keyword>
<dbReference type="GO" id="GO:0008483">
    <property type="term" value="F:transaminase activity"/>
    <property type="evidence" value="ECO:0007669"/>
    <property type="project" value="UniProtKB-KW"/>
</dbReference>
<feature type="domain" description="Orn/Lys/Arg decarboxylase C-terminal" evidence="7">
    <location>
        <begin position="430"/>
        <end position="482"/>
    </location>
</feature>
<feature type="domain" description="Orn/Lys/Arg decarboxylases family 1 pyridoxal-P attachment site" evidence="6">
    <location>
        <begin position="12"/>
        <end position="307"/>
    </location>
</feature>
<comment type="cofactor">
    <cofactor evidence="1">
        <name>pyridoxal 5'-phosphate</name>
        <dbReference type="ChEBI" id="CHEBI:597326"/>
    </cofactor>
</comment>
<dbReference type="RefSeq" id="WP_191804359.1">
    <property type="nucleotide sequence ID" value="NZ_JACSQL010000017.1"/>
</dbReference>
<dbReference type="InterPro" id="IPR052357">
    <property type="entry name" value="Orn_Lys_Arg_decarboxylase-I"/>
</dbReference>
<dbReference type="Gene3D" id="3.40.640.10">
    <property type="entry name" value="Type I PLP-dependent aspartate aminotransferase-like (Major domain)"/>
    <property type="match status" value="1"/>
</dbReference>
<dbReference type="EMBL" id="JACSQL010000017">
    <property type="protein sequence ID" value="MBD7970863.1"/>
    <property type="molecule type" value="Genomic_DNA"/>
</dbReference>
<keyword evidence="4" id="KW-0663">Pyridoxal phosphate</keyword>
<evidence type="ECO:0000256" key="4">
    <source>
        <dbReference type="ARBA" id="ARBA00022898"/>
    </source>
</evidence>
<accession>A0ABR8T515</accession>
<gene>
    <name evidence="8" type="ORF">H9647_22620</name>
</gene>
<dbReference type="SUPFAM" id="SSF53383">
    <property type="entry name" value="PLP-dependent transferases"/>
    <property type="match status" value="1"/>
</dbReference>
<proteinExistence type="inferred from homology"/>
<evidence type="ECO:0000256" key="3">
    <source>
        <dbReference type="ARBA" id="ARBA00022793"/>
    </source>
</evidence>
<evidence type="ECO:0000313" key="8">
    <source>
        <dbReference type="EMBL" id="MBD7970863.1"/>
    </source>
</evidence>
<dbReference type="PANTHER" id="PTHR43277">
    <property type="entry name" value="ARGININE DECARBOXYLASE"/>
    <property type="match status" value="1"/>
</dbReference>
<keyword evidence="8" id="KW-0808">Transferase</keyword>
<protein>
    <submittedName>
        <fullName evidence="8">Aminotransferase class I/II-fold pyridoxal phosphate-dependent enzyme</fullName>
    </submittedName>
</protein>
<dbReference type="Gene3D" id="3.90.105.10">
    <property type="entry name" value="Molybdopterin biosynthesis moea protein, domain 2"/>
    <property type="match status" value="1"/>
</dbReference>
<dbReference type="CDD" id="cd00615">
    <property type="entry name" value="Orn_deC_like"/>
    <property type="match status" value="1"/>
</dbReference>
<keyword evidence="8" id="KW-0032">Aminotransferase</keyword>
<dbReference type="InterPro" id="IPR015424">
    <property type="entry name" value="PyrdxlP-dep_Trfase"/>
</dbReference>
<keyword evidence="5" id="KW-0456">Lyase</keyword>
<dbReference type="Pfam" id="PF01276">
    <property type="entry name" value="OKR_DC_1"/>
    <property type="match status" value="1"/>
</dbReference>
<dbReference type="Proteomes" id="UP000608071">
    <property type="component" value="Unassembled WGS sequence"/>
</dbReference>
<dbReference type="InterPro" id="IPR008286">
    <property type="entry name" value="Prn/Lys/Arg_de-COase_C"/>
</dbReference>
<keyword evidence="9" id="KW-1185">Reference proteome</keyword>
<evidence type="ECO:0000259" key="6">
    <source>
        <dbReference type="Pfam" id="PF01276"/>
    </source>
</evidence>
<dbReference type="InterPro" id="IPR015421">
    <property type="entry name" value="PyrdxlP-dep_Trfase_major"/>
</dbReference>
<name>A0ABR8T515_9BACL</name>
<comment type="similarity">
    <text evidence="2">Belongs to the Orn/Lys/Arg decarboxylase class-I family.</text>
</comment>
<comment type="caution">
    <text evidence="8">The sequence shown here is derived from an EMBL/GenBank/DDBJ whole genome shotgun (WGS) entry which is preliminary data.</text>
</comment>
<reference evidence="8 9" key="1">
    <citation type="submission" date="2020-08" db="EMBL/GenBank/DDBJ databases">
        <title>A Genomic Blueprint of the Chicken Gut Microbiome.</title>
        <authorList>
            <person name="Gilroy R."/>
            <person name="Ravi A."/>
            <person name="Getino M."/>
            <person name="Pursley I."/>
            <person name="Horton D.L."/>
            <person name="Alikhan N.-F."/>
            <person name="Baker D."/>
            <person name="Gharbi K."/>
            <person name="Hall N."/>
            <person name="Watson M."/>
            <person name="Adriaenssens E.M."/>
            <person name="Foster-Nyarko E."/>
            <person name="Jarju S."/>
            <person name="Secka A."/>
            <person name="Antonio M."/>
            <person name="Oren A."/>
            <person name="Chaudhuri R."/>
            <person name="La Ragione R.M."/>
            <person name="Hildebrand F."/>
            <person name="Pallen M.J."/>
        </authorList>
    </citation>
    <scope>NUCLEOTIDE SEQUENCE [LARGE SCALE GENOMIC DNA]</scope>
    <source>
        <strain evidence="8 9">Sa2BVA9</strain>
    </source>
</reference>
<evidence type="ECO:0000256" key="2">
    <source>
        <dbReference type="ARBA" id="ARBA00010671"/>
    </source>
</evidence>